<feature type="region of interest" description="Disordered" evidence="1">
    <location>
        <begin position="285"/>
        <end position="336"/>
    </location>
</feature>
<evidence type="ECO:0000313" key="3">
    <source>
        <dbReference type="RefSeq" id="XP_033365924.1"/>
    </source>
</evidence>
<keyword evidence="2" id="KW-1185">Reference proteome</keyword>
<dbReference type="RefSeq" id="XP_033365924.1">
    <property type="nucleotide sequence ID" value="XM_033510033.1"/>
</dbReference>
<sequence>MEHHPAPMALHPEEDHLAPTEHLPTVVADHLRPMVHHQVAEDRLALMALLEAAAASAVDCRRAMAHHRVDHRYPLVTQHLFLEVVECPPAMARLLEAAVAADTQDHLPLTVHLAPVVAVSEVPVDILEAVVVTLEAEVATLEVETVDIPVVVATPAAVETVDTLAEVETEATPAEVETEVIPAEVETVAIPAEVETVAIPAVVATLEVAEVVTLEEAAVATLEEVVTEVIPEVVATPVAVVAVATPAAEVVKVTPATEATNINRKKFSSRATTFDHVSPIINHHRTGQKNFNTSTSSMSRSRHNKLIPNVDLSQTNGTSADETKRKEAESEVILANLKSSPKYSGSALKV</sequence>
<accession>A0A6J3LPN5</accession>
<name>A0A6J3LPN5_9HYME</name>
<feature type="compositionally biased region" description="Polar residues" evidence="1">
    <location>
        <begin position="311"/>
        <end position="320"/>
    </location>
</feature>
<organism evidence="2 3">
    <name type="scientific">Bombus vosnesenskii</name>
    <dbReference type="NCBI Taxonomy" id="207650"/>
    <lineage>
        <taxon>Eukaryota</taxon>
        <taxon>Metazoa</taxon>
        <taxon>Ecdysozoa</taxon>
        <taxon>Arthropoda</taxon>
        <taxon>Hexapoda</taxon>
        <taxon>Insecta</taxon>
        <taxon>Pterygota</taxon>
        <taxon>Neoptera</taxon>
        <taxon>Endopterygota</taxon>
        <taxon>Hymenoptera</taxon>
        <taxon>Apocrita</taxon>
        <taxon>Aculeata</taxon>
        <taxon>Apoidea</taxon>
        <taxon>Anthophila</taxon>
        <taxon>Apidae</taxon>
        <taxon>Bombus</taxon>
        <taxon>Pyrobombus</taxon>
    </lineage>
</organism>
<reference evidence="3" key="1">
    <citation type="submission" date="2025-08" db="UniProtKB">
        <authorList>
            <consortium name="RefSeq"/>
        </authorList>
    </citation>
    <scope>IDENTIFICATION</scope>
    <source>
        <tissue evidence="3">Muscle</tissue>
    </source>
</reference>
<feature type="compositionally biased region" description="Polar residues" evidence="1">
    <location>
        <begin position="288"/>
        <end position="299"/>
    </location>
</feature>
<dbReference type="GeneID" id="117242958"/>
<dbReference type="AlphaFoldDB" id="A0A6J3LPN5"/>
<dbReference type="Proteomes" id="UP000504631">
    <property type="component" value="Unplaced"/>
</dbReference>
<gene>
    <name evidence="3" type="primary">LOC117242958</name>
</gene>
<protein>
    <submittedName>
        <fullName evidence="3">Uncharacterized protein LOC117242958 isoform X1</fullName>
    </submittedName>
</protein>
<evidence type="ECO:0000313" key="2">
    <source>
        <dbReference type="Proteomes" id="UP000504631"/>
    </source>
</evidence>
<dbReference type="KEGG" id="bvk:117242958"/>
<evidence type="ECO:0000256" key="1">
    <source>
        <dbReference type="SAM" id="MobiDB-lite"/>
    </source>
</evidence>
<proteinExistence type="predicted"/>